<reference evidence="2 3" key="1">
    <citation type="submission" date="2018-11" db="EMBL/GenBank/DDBJ databases">
        <title>Trebonia kvetii gen.nov., sp.nov., a novel acidophilic actinobacterium, and proposal of the new actinobacterial family Treboniaceae fam. nov.</title>
        <authorList>
            <person name="Rapoport D."/>
            <person name="Sagova-Mareckova M."/>
            <person name="Sedlacek I."/>
            <person name="Provaznik J."/>
            <person name="Kralova S."/>
            <person name="Pavlinic D."/>
            <person name="Benes V."/>
            <person name="Kopecky J."/>
        </authorList>
    </citation>
    <scope>NUCLEOTIDE SEQUENCE [LARGE SCALE GENOMIC DNA]</scope>
    <source>
        <strain evidence="2 3">15Tr583</strain>
    </source>
</reference>
<dbReference type="RefSeq" id="WP_145854315.1">
    <property type="nucleotide sequence ID" value="NZ_RPFW01000003.1"/>
</dbReference>
<sequence length="292" mass="32409">MAPSGSPTVRRRRLAAELRRLRGNRTGGAVARTVGWSATKISRAESGRESLPPAEIERLIDYYGVAEPLRGRLLELAEDATGRGWWEDYADALSPEHLEFVGLEAEAESSLQWQADLVPGLLQTEDYVRNLQAAFRVVVPTTPPGVVERFVQARMRRQRRLTDEPVLGLSVVLDESVMLRRVGDEHVMRAQLLHLAQVSELHNVDLRVLPLDREVALHTGSFVIMSFGPGLASGAESLGDVVSAESLNDQLHVEGEIDTYRYRLFFQALSDAALPPGKSRDLIVTISKRVWA</sequence>
<dbReference type="InterPro" id="IPR043917">
    <property type="entry name" value="DUF5753"/>
</dbReference>
<dbReference type="SMART" id="SM00530">
    <property type="entry name" value="HTH_XRE"/>
    <property type="match status" value="1"/>
</dbReference>
<dbReference type="AlphaFoldDB" id="A0A6P2BZM0"/>
<dbReference type="Pfam" id="PF19054">
    <property type="entry name" value="DUF5753"/>
    <property type="match status" value="1"/>
</dbReference>
<proteinExistence type="predicted"/>
<dbReference type="OrthoDB" id="5177725at2"/>
<dbReference type="EMBL" id="RPFW01000003">
    <property type="protein sequence ID" value="TVZ04398.1"/>
    <property type="molecule type" value="Genomic_DNA"/>
</dbReference>
<name>A0A6P2BZM0_9ACTN</name>
<protein>
    <submittedName>
        <fullName evidence="2">XRE family transcriptional regulator</fullName>
    </submittedName>
</protein>
<accession>A0A6P2BZM0</accession>
<organism evidence="2 3">
    <name type="scientific">Trebonia kvetii</name>
    <dbReference type="NCBI Taxonomy" id="2480626"/>
    <lineage>
        <taxon>Bacteria</taxon>
        <taxon>Bacillati</taxon>
        <taxon>Actinomycetota</taxon>
        <taxon>Actinomycetes</taxon>
        <taxon>Streptosporangiales</taxon>
        <taxon>Treboniaceae</taxon>
        <taxon>Trebonia</taxon>
    </lineage>
</organism>
<dbReference type="InterPro" id="IPR001387">
    <property type="entry name" value="Cro/C1-type_HTH"/>
</dbReference>
<feature type="domain" description="HTH cro/C1-type" evidence="1">
    <location>
        <begin position="17"/>
        <end position="70"/>
    </location>
</feature>
<comment type="caution">
    <text evidence="2">The sequence shown here is derived from an EMBL/GenBank/DDBJ whole genome shotgun (WGS) entry which is preliminary data.</text>
</comment>
<evidence type="ECO:0000259" key="1">
    <source>
        <dbReference type="SMART" id="SM00530"/>
    </source>
</evidence>
<evidence type="ECO:0000313" key="2">
    <source>
        <dbReference type="EMBL" id="TVZ04398.1"/>
    </source>
</evidence>
<dbReference type="Pfam" id="PF13560">
    <property type="entry name" value="HTH_31"/>
    <property type="match status" value="1"/>
</dbReference>
<evidence type="ECO:0000313" key="3">
    <source>
        <dbReference type="Proteomes" id="UP000460272"/>
    </source>
</evidence>
<dbReference type="CDD" id="cd00093">
    <property type="entry name" value="HTH_XRE"/>
    <property type="match status" value="1"/>
</dbReference>
<dbReference type="Proteomes" id="UP000460272">
    <property type="component" value="Unassembled WGS sequence"/>
</dbReference>
<gene>
    <name evidence="2" type="ORF">EAS64_18705</name>
</gene>
<keyword evidence="3" id="KW-1185">Reference proteome</keyword>